<feature type="domain" description="LUD" evidence="1">
    <location>
        <begin position="23"/>
        <end position="172"/>
    </location>
</feature>
<dbReference type="InterPro" id="IPR003741">
    <property type="entry name" value="LUD_dom"/>
</dbReference>
<dbReference type="Pfam" id="PF02589">
    <property type="entry name" value="LUD_dom"/>
    <property type="match status" value="1"/>
</dbReference>
<evidence type="ECO:0000259" key="1">
    <source>
        <dbReference type="Pfam" id="PF02589"/>
    </source>
</evidence>
<organism evidence="2 3">
    <name type="scientific">Tenggerimyces flavus</name>
    <dbReference type="NCBI Taxonomy" id="1708749"/>
    <lineage>
        <taxon>Bacteria</taxon>
        <taxon>Bacillati</taxon>
        <taxon>Actinomycetota</taxon>
        <taxon>Actinomycetes</taxon>
        <taxon>Propionibacteriales</taxon>
        <taxon>Nocardioidaceae</taxon>
        <taxon>Tenggerimyces</taxon>
    </lineage>
</organism>
<keyword evidence="3" id="KW-1185">Reference proteome</keyword>
<dbReference type="Proteomes" id="UP001595699">
    <property type="component" value="Unassembled WGS sequence"/>
</dbReference>
<sequence>MTVASLTLDETFAQPATEERILRAAEALKANNFSAHVVDSAADARVLLHGLLPKDKEIFTANSETLRVSGIAADIDDGGSFRSVRSKLVGLEGDIRAQIASGAAPDVVVGSVHAVTESGLMLAASASGSQLGPYAAGAEKAFWIVGAQKIVADLDAALRRVRTYSLPREYERIYAATDGRFESFIGKILIMEREYLPDRSTVILVREEIGF</sequence>
<gene>
    <name evidence="2" type="ORF">ACFOUW_24995</name>
</gene>
<dbReference type="EMBL" id="JBHRZH010000023">
    <property type="protein sequence ID" value="MFC3764115.1"/>
    <property type="molecule type" value="Genomic_DNA"/>
</dbReference>
<accession>A0ABV7YK77</accession>
<reference evidence="3" key="1">
    <citation type="journal article" date="2019" name="Int. J. Syst. Evol. Microbiol.">
        <title>The Global Catalogue of Microorganisms (GCM) 10K type strain sequencing project: providing services to taxonomists for standard genome sequencing and annotation.</title>
        <authorList>
            <consortium name="The Broad Institute Genomics Platform"/>
            <consortium name="The Broad Institute Genome Sequencing Center for Infectious Disease"/>
            <person name="Wu L."/>
            <person name="Ma J."/>
        </authorList>
    </citation>
    <scope>NUCLEOTIDE SEQUENCE [LARGE SCALE GENOMIC DNA]</scope>
    <source>
        <strain evidence="3">CGMCC 4.7241</strain>
    </source>
</reference>
<evidence type="ECO:0000313" key="3">
    <source>
        <dbReference type="Proteomes" id="UP001595699"/>
    </source>
</evidence>
<protein>
    <submittedName>
        <fullName evidence="2">LUD domain-containing protein</fullName>
    </submittedName>
</protein>
<dbReference type="PANTHER" id="PTHR36179">
    <property type="entry name" value="LUD_DOM DOMAIN-CONTAINING PROTEIN"/>
    <property type="match status" value="1"/>
</dbReference>
<proteinExistence type="predicted"/>
<dbReference type="PANTHER" id="PTHR36179:SF2">
    <property type="entry name" value="LUD DOMAIN-CONTAINING PROTEIN"/>
    <property type="match status" value="1"/>
</dbReference>
<name>A0ABV7YK77_9ACTN</name>
<evidence type="ECO:0000313" key="2">
    <source>
        <dbReference type="EMBL" id="MFC3764115.1"/>
    </source>
</evidence>
<comment type="caution">
    <text evidence="2">The sequence shown here is derived from an EMBL/GenBank/DDBJ whole genome shotgun (WGS) entry which is preliminary data.</text>
</comment>
<dbReference type="RefSeq" id="WP_205114708.1">
    <property type="nucleotide sequence ID" value="NZ_JAFBCM010000001.1"/>
</dbReference>